<evidence type="ECO:0000313" key="1">
    <source>
        <dbReference type="EMBL" id="SVD35861.1"/>
    </source>
</evidence>
<dbReference type="AlphaFoldDB" id="A0A382UQ92"/>
<reference evidence="1" key="1">
    <citation type="submission" date="2018-05" db="EMBL/GenBank/DDBJ databases">
        <authorList>
            <person name="Lanie J.A."/>
            <person name="Ng W.-L."/>
            <person name="Kazmierczak K.M."/>
            <person name="Andrzejewski T.M."/>
            <person name="Davidsen T.M."/>
            <person name="Wayne K.J."/>
            <person name="Tettelin H."/>
            <person name="Glass J.I."/>
            <person name="Rusch D."/>
            <person name="Podicherti R."/>
            <person name="Tsui H.-C.T."/>
            <person name="Winkler M.E."/>
        </authorList>
    </citation>
    <scope>NUCLEOTIDE SEQUENCE</scope>
</reference>
<feature type="non-terminal residue" evidence="1">
    <location>
        <position position="1"/>
    </location>
</feature>
<organism evidence="1">
    <name type="scientific">marine metagenome</name>
    <dbReference type="NCBI Taxonomy" id="408172"/>
    <lineage>
        <taxon>unclassified sequences</taxon>
        <taxon>metagenomes</taxon>
        <taxon>ecological metagenomes</taxon>
    </lineage>
</organism>
<gene>
    <name evidence="1" type="ORF">METZ01_LOCUS388715</name>
</gene>
<proteinExistence type="predicted"/>
<feature type="non-terminal residue" evidence="1">
    <location>
        <position position="291"/>
    </location>
</feature>
<name>A0A382UQ92_9ZZZZ</name>
<sequence length="291" mass="31679">PEGQTELLGEYGVTEAAMGAPIRAAMEVDHIGLTPEGYDGYLAHEALAADAIVPINRIKPHTDFGPPLGSGLLKMLVVGLGKRVGAETFHRAASRYGYESMLRSISRLIREKAPVLFGVAVVENSSHQIADIAVVRAADMESREEELCAEARHLMPLLPFDDIGILVVDRIGKNISGSGMDPNVTGRRGHGYSSHLCDREEISPDIRRVFVRNLTPQSHGNAVGIGMADVTTQRLVDQIDYQVTDINVQTSNVFQASKVPMHFDTDRDALTQLLHSLVIPDTTRGKVIRIA</sequence>
<evidence type="ECO:0008006" key="2">
    <source>
        <dbReference type="Google" id="ProtNLM"/>
    </source>
</evidence>
<accession>A0A382UQ92</accession>
<dbReference type="EMBL" id="UINC01145618">
    <property type="protein sequence ID" value="SVD35861.1"/>
    <property type="molecule type" value="Genomic_DNA"/>
</dbReference>
<dbReference type="Gene3D" id="3.40.50.11440">
    <property type="match status" value="1"/>
</dbReference>
<protein>
    <recommendedName>
        <fullName evidence="2">LarA-like N-terminal domain-containing protein</fullName>
    </recommendedName>
</protein>